<sequence length="317" mass="34344">MPRPFLRARATLLTALLGMMLAPAQAADLFSLPEPPALPEEPVEWGDNWYLRADVGWQQITVPAISGDFAGSFNKADLAMGAIGGGYQFNDWLRADVTIDRSVFRRSGAIGQLWCPYGVVGLTSQWTDNNIGIFADPNETCTRAATASLVRTSALANVYFDIVHIWGLTPYIGAGAGLTYNNSASSVGYFRNSDGAIWAPNLTLPTGQVPQWIYNYSGAGTDANGEKYDIVYPFHTQVPFGPTNWSVSQNRSAWSFAWNVMAGVSYDISQNLKVDLSYRYLNAGTFSGLAAWGSTVVPVSGSITAQEVRLGVRVTTN</sequence>
<proteinExistence type="predicted"/>
<name>A0A9W6GR44_9HYPH</name>
<evidence type="ECO:0000256" key="1">
    <source>
        <dbReference type="ARBA" id="ARBA00022729"/>
    </source>
</evidence>
<dbReference type="EMBL" id="BSEC01000001">
    <property type="protein sequence ID" value="GLI91384.1"/>
    <property type="molecule type" value="Genomic_DNA"/>
</dbReference>
<dbReference type="InterPro" id="IPR027385">
    <property type="entry name" value="Beta-barrel_OMP"/>
</dbReference>
<reference evidence="4" key="1">
    <citation type="journal article" date="2023" name="Int. J. Syst. Evol. Microbiol.">
        <title>Methylocystis iwaonis sp. nov., a type II methane-oxidizing bacterium from surface soil of a rice paddy field in Japan, and emended description of the genus Methylocystis (ex Whittenbury et al. 1970) Bowman et al. 1993.</title>
        <authorList>
            <person name="Kaise H."/>
            <person name="Sawadogo J.B."/>
            <person name="Alam M.S."/>
            <person name="Ueno C."/>
            <person name="Dianou D."/>
            <person name="Shinjo R."/>
            <person name="Asakawa S."/>
        </authorList>
    </citation>
    <scope>NUCLEOTIDE SEQUENCE</scope>
    <source>
        <strain evidence="4">LMG27198</strain>
    </source>
</reference>
<gene>
    <name evidence="4" type="ORF">LMG27198_03760</name>
</gene>
<dbReference type="SUPFAM" id="SSF56925">
    <property type="entry name" value="OMPA-like"/>
    <property type="match status" value="1"/>
</dbReference>
<feature type="domain" description="Outer membrane protein beta-barrel" evidence="3">
    <location>
        <begin position="15"/>
        <end position="299"/>
    </location>
</feature>
<keyword evidence="1 2" id="KW-0732">Signal</keyword>
<dbReference type="InterPro" id="IPR011250">
    <property type="entry name" value="OMP/PagP_B-barrel"/>
</dbReference>
<evidence type="ECO:0000313" key="5">
    <source>
        <dbReference type="Proteomes" id="UP001144323"/>
    </source>
</evidence>
<accession>A0A9W6GR44</accession>
<comment type="caution">
    <text evidence="4">The sequence shown here is derived from an EMBL/GenBank/DDBJ whole genome shotgun (WGS) entry which is preliminary data.</text>
</comment>
<dbReference type="Proteomes" id="UP001144323">
    <property type="component" value="Unassembled WGS sequence"/>
</dbReference>
<keyword evidence="5" id="KW-1185">Reference proteome</keyword>
<dbReference type="RefSeq" id="WP_281800001.1">
    <property type="nucleotide sequence ID" value="NZ_BSEC01000001.1"/>
</dbReference>
<evidence type="ECO:0000256" key="2">
    <source>
        <dbReference type="SAM" id="SignalP"/>
    </source>
</evidence>
<dbReference type="Pfam" id="PF13505">
    <property type="entry name" value="OMP_b-brl"/>
    <property type="match status" value="1"/>
</dbReference>
<organism evidence="4 5">
    <name type="scientific">Methylocystis echinoides</name>
    <dbReference type="NCBI Taxonomy" id="29468"/>
    <lineage>
        <taxon>Bacteria</taxon>
        <taxon>Pseudomonadati</taxon>
        <taxon>Pseudomonadota</taxon>
        <taxon>Alphaproteobacteria</taxon>
        <taxon>Hyphomicrobiales</taxon>
        <taxon>Methylocystaceae</taxon>
        <taxon>Methylocystis</taxon>
    </lineage>
</organism>
<dbReference type="AlphaFoldDB" id="A0A9W6GR44"/>
<evidence type="ECO:0000259" key="3">
    <source>
        <dbReference type="Pfam" id="PF13505"/>
    </source>
</evidence>
<evidence type="ECO:0000313" key="4">
    <source>
        <dbReference type="EMBL" id="GLI91384.1"/>
    </source>
</evidence>
<feature type="chain" id="PRO_5040968697" evidence="2">
    <location>
        <begin position="27"/>
        <end position="317"/>
    </location>
</feature>
<feature type="signal peptide" evidence="2">
    <location>
        <begin position="1"/>
        <end position="26"/>
    </location>
</feature>
<dbReference type="Gene3D" id="2.40.160.20">
    <property type="match status" value="1"/>
</dbReference>
<protein>
    <submittedName>
        <fullName evidence="4">HEAT resistant agglutinin 1 protein</fullName>
    </submittedName>
</protein>